<evidence type="ECO:0000313" key="11">
    <source>
        <dbReference type="EMBL" id="GFE82621.1"/>
    </source>
</evidence>
<dbReference type="FunFam" id="1.10.3730.20:FF:000001">
    <property type="entry name" value="Quaternary ammonium compound resistance transporter SugE"/>
    <property type="match status" value="1"/>
</dbReference>
<dbReference type="GO" id="GO:0005886">
    <property type="term" value="C:plasma membrane"/>
    <property type="evidence" value="ECO:0007669"/>
    <property type="project" value="UniProtKB-SubCell"/>
</dbReference>
<reference evidence="12" key="1">
    <citation type="submission" date="2020-01" db="EMBL/GenBank/DDBJ databases">
        <title>'Steroidobacter agaridevorans' sp. nov., agar-degrading bacteria isolated from rhizosphere soils.</title>
        <authorList>
            <person name="Ikenaga M."/>
            <person name="Kataoka M."/>
            <person name="Murouchi A."/>
            <person name="Katsuragi S."/>
            <person name="Sakai M."/>
        </authorList>
    </citation>
    <scope>NUCLEOTIDE SEQUENCE [LARGE SCALE GENOMIC DNA]</scope>
    <source>
        <strain evidence="12">YU21-B</strain>
    </source>
</reference>
<dbReference type="SUPFAM" id="SSF103481">
    <property type="entry name" value="Multidrug resistance efflux transporter EmrE"/>
    <property type="match status" value="1"/>
</dbReference>
<dbReference type="InterPro" id="IPR000390">
    <property type="entry name" value="Small_drug/metabolite_transptr"/>
</dbReference>
<keyword evidence="5 10" id="KW-1133">Transmembrane helix</keyword>
<evidence type="ECO:0000313" key="12">
    <source>
        <dbReference type="Proteomes" id="UP000445000"/>
    </source>
</evidence>
<gene>
    <name evidence="11" type="ORF">GCM10011487_46210</name>
</gene>
<evidence type="ECO:0000256" key="5">
    <source>
        <dbReference type="ARBA" id="ARBA00022989"/>
    </source>
</evidence>
<dbReference type="AlphaFoldDB" id="A0A829YIF8"/>
<dbReference type="Pfam" id="PF00893">
    <property type="entry name" value="Multi_Drug_Res"/>
    <property type="match status" value="1"/>
</dbReference>
<evidence type="ECO:0000256" key="2">
    <source>
        <dbReference type="ARBA" id="ARBA00022448"/>
    </source>
</evidence>
<keyword evidence="6 10" id="KW-0472">Membrane</keyword>
<evidence type="ECO:0000256" key="6">
    <source>
        <dbReference type="ARBA" id="ARBA00023136"/>
    </source>
</evidence>
<evidence type="ECO:0000256" key="4">
    <source>
        <dbReference type="ARBA" id="ARBA00022692"/>
    </source>
</evidence>
<dbReference type="Gene3D" id="1.10.3730.20">
    <property type="match status" value="1"/>
</dbReference>
<feature type="transmembrane region" description="Helical" evidence="10">
    <location>
        <begin position="33"/>
        <end position="51"/>
    </location>
</feature>
<evidence type="ECO:0000256" key="8">
    <source>
        <dbReference type="ARBA" id="ARBA00039168"/>
    </source>
</evidence>
<keyword evidence="3" id="KW-1003">Cell membrane</keyword>
<proteinExistence type="inferred from homology"/>
<dbReference type="RefSeq" id="WP_161814244.1">
    <property type="nucleotide sequence ID" value="NZ_BLJN01000004.1"/>
</dbReference>
<comment type="similarity">
    <text evidence="7">Belongs to the drug/metabolite transporter (DMT) superfamily. Small multidrug resistance (SMR) (TC 2.A.7.1) family. Gdx/SugE subfamily.</text>
</comment>
<feature type="transmembrane region" description="Helical" evidence="10">
    <location>
        <begin position="85"/>
        <end position="103"/>
    </location>
</feature>
<dbReference type="InterPro" id="IPR037185">
    <property type="entry name" value="EmrE-like"/>
</dbReference>
<keyword evidence="12" id="KW-1185">Reference proteome</keyword>
<evidence type="ECO:0000256" key="7">
    <source>
        <dbReference type="ARBA" id="ARBA00038151"/>
    </source>
</evidence>
<keyword evidence="4 9" id="KW-0812">Transmembrane</keyword>
<protein>
    <recommendedName>
        <fullName evidence="8">Guanidinium exporter</fullName>
    </recommendedName>
</protein>
<organism evidence="11 12">
    <name type="scientific">Steroidobacter agaridevorans</name>
    <dbReference type="NCBI Taxonomy" id="2695856"/>
    <lineage>
        <taxon>Bacteria</taxon>
        <taxon>Pseudomonadati</taxon>
        <taxon>Pseudomonadota</taxon>
        <taxon>Gammaproteobacteria</taxon>
        <taxon>Steroidobacterales</taxon>
        <taxon>Steroidobacteraceae</taxon>
        <taxon>Steroidobacter</taxon>
    </lineage>
</organism>
<comment type="subcellular location">
    <subcellularLocation>
        <location evidence="1 9">Cell membrane</location>
        <topology evidence="1 9">Multi-pass membrane protein</topology>
    </subcellularLocation>
</comment>
<dbReference type="PANTHER" id="PTHR30561">
    <property type="entry name" value="SMR FAMILY PROTON-DEPENDENT DRUG EFFLUX TRANSPORTER SUGE"/>
    <property type="match status" value="1"/>
</dbReference>
<dbReference type="PANTHER" id="PTHR30561:SF0">
    <property type="entry name" value="GUANIDINIUM EXPORTER"/>
    <property type="match status" value="1"/>
</dbReference>
<dbReference type="Proteomes" id="UP000445000">
    <property type="component" value="Unassembled WGS sequence"/>
</dbReference>
<feature type="transmembrane region" description="Helical" evidence="10">
    <location>
        <begin position="58"/>
        <end position="79"/>
    </location>
</feature>
<evidence type="ECO:0000256" key="1">
    <source>
        <dbReference type="ARBA" id="ARBA00004651"/>
    </source>
</evidence>
<dbReference type="InterPro" id="IPR045324">
    <property type="entry name" value="Small_multidrug_res"/>
</dbReference>
<dbReference type="GO" id="GO:0022857">
    <property type="term" value="F:transmembrane transporter activity"/>
    <property type="evidence" value="ECO:0007669"/>
    <property type="project" value="InterPro"/>
</dbReference>
<evidence type="ECO:0000256" key="9">
    <source>
        <dbReference type="RuleBase" id="RU003942"/>
    </source>
</evidence>
<dbReference type="EMBL" id="BLJN01000004">
    <property type="protein sequence ID" value="GFE82621.1"/>
    <property type="molecule type" value="Genomic_DNA"/>
</dbReference>
<name>A0A829YIF8_9GAMM</name>
<evidence type="ECO:0000256" key="3">
    <source>
        <dbReference type="ARBA" id="ARBA00022475"/>
    </source>
</evidence>
<comment type="caution">
    <text evidence="11">The sequence shown here is derived from an EMBL/GenBank/DDBJ whole genome shotgun (WGS) entry which is preliminary data.</text>
</comment>
<dbReference type="GO" id="GO:1990961">
    <property type="term" value="P:xenobiotic detoxification by transmembrane export across the plasma membrane"/>
    <property type="evidence" value="ECO:0007669"/>
    <property type="project" value="UniProtKB-ARBA"/>
</dbReference>
<sequence>MAWLLLFAAGIAEIVMAMSLKSAQGWTRLGPSIVGLGAALASVVLLTFAVTRLPVTTAYAVWTGFGAIGVSLIGIALYGESAHPVRLACLAAIFAGMIGLHLIDAKA</sequence>
<evidence type="ECO:0000256" key="10">
    <source>
        <dbReference type="SAM" id="Phobius"/>
    </source>
</evidence>
<keyword evidence="2" id="KW-0813">Transport</keyword>
<accession>A0A829YIF8</accession>